<dbReference type="EMBL" id="VICF01000002">
    <property type="protein sequence ID" value="TQC75573.1"/>
    <property type="molecule type" value="Genomic_DNA"/>
</dbReference>
<accession>A0ABY2ZZS7</accession>
<evidence type="ECO:0000313" key="1">
    <source>
        <dbReference type="EMBL" id="TQC75573.1"/>
    </source>
</evidence>
<proteinExistence type="predicted"/>
<evidence type="ECO:0000313" key="2">
    <source>
        <dbReference type="Proteomes" id="UP000319715"/>
    </source>
</evidence>
<comment type="caution">
    <text evidence="1">The sequence shown here is derived from an EMBL/GenBank/DDBJ whole genome shotgun (WGS) entry which is preliminary data.</text>
</comment>
<protein>
    <submittedName>
        <fullName evidence="1">DNA replication protein</fullName>
    </submittedName>
</protein>
<keyword evidence="2" id="KW-1185">Reference proteome</keyword>
<dbReference type="InterPro" id="IPR009731">
    <property type="entry name" value="P-like"/>
</dbReference>
<reference evidence="1 2" key="1">
    <citation type="submission" date="2019-06" db="EMBL/GenBank/DDBJ databases">
        <title>Pantoea dispersa Assembly.</title>
        <authorList>
            <person name="Wang J."/>
        </authorList>
    </citation>
    <scope>NUCLEOTIDE SEQUENCE [LARGE SCALE GENOMIC DNA]</scope>
    <source>
        <strain evidence="2">bio</strain>
    </source>
</reference>
<dbReference type="RefSeq" id="WP_141495736.1">
    <property type="nucleotide sequence ID" value="NZ_VICF01000002.1"/>
</dbReference>
<dbReference type="Pfam" id="PF06992">
    <property type="entry name" value="Phage_lambda_P"/>
    <property type="match status" value="1"/>
</dbReference>
<gene>
    <name evidence="1" type="ORF">FK492_06535</name>
</gene>
<organism evidence="1 2">
    <name type="scientific">Pantoea dispersa</name>
    <dbReference type="NCBI Taxonomy" id="59814"/>
    <lineage>
        <taxon>Bacteria</taxon>
        <taxon>Pseudomonadati</taxon>
        <taxon>Pseudomonadota</taxon>
        <taxon>Gammaproteobacteria</taxon>
        <taxon>Enterobacterales</taxon>
        <taxon>Erwiniaceae</taxon>
        <taxon>Pantoea</taxon>
    </lineage>
</organism>
<name>A0ABY2ZZS7_9GAMM</name>
<sequence>MRHLVQAIQNRDGGALAAMSSAEKPKQQVPQQAIQIFNELFRQLKAAFPALTASIKEQSDLNELRRQWVLAFAENGINSMEQVNAGMKIARQQSTPWLPSPGQFVAWCKQGEIQAAGLPDEDTLYSLVMTYCAKRGDYASAEQYPWQSNAEYWMVTGLYSMMRANNLSESELRVKCRSELRKMSQRIESGEQIPEPRKQLLKLSIPSSSEKAQEGVAMLRAALKRGKS</sequence>
<dbReference type="Proteomes" id="UP000319715">
    <property type="component" value="Unassembled WGS sequence"/>
</dbReference>